<keyword evidence="3" id="KW-0804">Transcription</keyword>
<accession>A0A9D1WQS7</accession>
<dbReference type="InterPro" id="IPR036390">
    <property type="entry name" value="WH_DNA-bd_sf"/>
</dbReference>
<dbReference type="Gene3D" id="1.20.120.530">
    <property type="entry name" value="GntR ligand-binding domain-like"/>
    <property type="match status" value="1"/>
</dbReference>
<dbReference type="PANTHER" id="PTHR43537">
    <property type="entry name" value="TRANSCRIPTIONAL REGULATOR, GNTR FAMILY"/>
    <property type="match status" value="1"/>
</dbReference>
<dbReference type="GO" id="GO:0003700">
    <property type="term" value="F:DNA-binding transcription factor activity"/>
    <property type="evidence" value="ECO:0007669"/>
    <property type="project" value="InterPro"/>
</dbReference>
<keyword evidence="2" id="KW-0238">DNA-binding</keyword>
<dbReference type="PANTHER" id="PTHR43537:SF5">
    <property type="entry name" value="UXU OPERON TRANSCRIPTIONAL REGULATOR"/>
    <property type="match status" value="1"/>
</dbReference>
<dbReference type="SMART" id="SM00895">
    <property type="entry name" value="FCD"/>
    <property type="match status" value="1"/>
</dbReference>
<sequence>MDRTSSLTRQVYDAVLEDIIEGAYQQTEVINEKQLIEKYGVSKSPVRDALSRLCSENVLRSIPRYGYAIVKITEREIRDILEFRSILEGNSLRHCLPQLSAQDLQELMDYTLEHCRVDYEQDIWNHWDNNIRFHLKLISYSRNQYSYQMLQQSINVLTRAYAQFYWDKWKRTSFVMDCEGHIRIVQAMMAGDVEGSVQELLNDISSFNGLLFK</sequence>
<evidence type="ECO:0000313" key="6">
    <source>
        <dbReference type="Proteomes" id="UP000886800"/>
    </source>
</evidence>
<dbReference type="Gene3D" id="1.10.10.10">
    <property type="entry name" value="Winged helix-like DNA-binding domain superfamily/Winged helix DNA-binding domain"/>
    <property type="match status" value="1"/>
</dbReference>
<dbReference type="Pfam" id="PF00392">
    <property type="entry name" value="GntR"/>
    <property type="match status" value="1"/>
</dbReference>
<dbReference type="SUPFAM" id="SSF46785">
    <property type="entry name" value="Winged helix' DNA-binding domain"/>
    <property type="match status" value="1"/>
</dbReference>
<dbReference type="EMBL" id="DXES01000054">
    <property type="protein sequence ID" value="HIX65115.1"/>
    <property type="molecule type" value="Genomic_DNA"/>
</dbReference>
<dbReference type="InterPro" id="IPR011711">
    <property type="entry name" value="GntR_C"/>
</dbReference>
<dbReference type="PROSITE" id="PS50949">
    <property type="entry name" value="HTH_GNTR"/>
    <property type="match status" value="1"/>
</dbReference>
<proteinExistence type="predicted"/>
<comment type="caution">
    <text evidence="5">The sequence shown here is derived from an EMBL/GenBank/DDBJ whole genome shotgun (WGS) entry which is preliminary data.</text>
</comment>
<dbReference type="CDD" id="cd07377">
    <property type="entry name" value="WHTH_GntR"/>
    <property type="match status" value="1"/>
</dbReference>
<evidence type="ECO:0000256" key="1">
    <source>
        <dbReference type="ARBA" id="ARBA00023015"/>
    </source>
</evidence>
<dbReference type="AlphaFoldDB" id="A0A9D1WQS7"/>
<evidence type="ECO:0000259" key="4">
    <source>
        <dbReference type="PROSITE" id="PS50949"/>
    </source>
</evidence>
<evidence type="ECO:0000256" key="3">
    <source>
        <dbReference type="ARBA" id="ARBA00023163"/>
    </source>
</evidence>
<keyword evidence="1" id="KW-0805">Transcription regulation</keyword>
<gene>
    <name evidence="5" type="ORF">H9736_02585</name>
</gene>
<dbReference type="InterPro" id="IPR036388">
    <property type="entry name" value="WH-like_DNA-bd_sf"/>
</dbReference>
<evidence type="ECO:0000256" key="2">
    <source>
        <dbReference type="ARBA" id="ARBA00023125"/>
    </source>
</evidence>
<reference evidence="5" key="2">
    <citation type="submission" date="2021-04" db="EMBL/GenBank/DDBJ databases">
        <authorList>
            <person name="Gilroy R."/>
        </authorList>
    </citation>
    <scope>NUCLEOTIDE SEQUENCE</scope>
    <source>
        <strain evidence="5">CHK188-5543</strain>
    </source>
</reference>
<reference evidence="5" key="1">
    <citation type="journal article" date="2021" name="PeerJ">
        <title>Extensive microbial diversity within the chicken gut microbiome revealed by metagenomics and culture.</title>
        <authorList>
            <person name="Gilroy R."/>
            <person name="Ravi A."/>
            <person name="Getino M."/>
            <person name="Pursley I."/>
            <person name="Horton D.L."/>
            <person name="Alikhan N.F."/>
            <person name="Baker D."/>
            <person name="Gharbi K."/>
            <person name="Hall N."/>
            <person name="Watson M."/>
            <person name="Adriaenssens E.M."/>
            <person name="Foster-Nyarko E."/>
            <person name="Jarju S."/>
            <person name="Secka A."/>
            <person name="Antonio M."/>
            <person name="Oren A."/>
            <person name="Chaudhuri R.R."/>
            <person name="La Ragione R."/>
            <person name="Hildebrand F."/>
            <person name="Pallen M.J."/>
        </authorList>
    </citation>
    <scope>NUCLEOTIDE SEQUENCE</scope>
    <source>
        <strain evidence="5">CHK188-5543</strain>
    </source>
</reference>
<dbReference type="SMART" id="SM00345">
    <property type="entry name" value="HTH_GNTR"/>
    <property type="match status" value="1"/>
</dbReference>
<name>A0A9D1WQS7_9FIRM</name>
<dbReference type="SUPFAM" id="SSF48008">
    <property type="entry name" value="GntR ligand-binding domain-like"/>
    <property type="match status" value="1"/>
</dbReference>
<protein>
    <submittedName>
        <fullName evidence="5">GntR family transcriptional regulator</fullName>
    </submittedName>
</protein>
<organism evidence="5 6">
    <name type="scientific">Candidatus Anaerotruncus excrementipullorum</name>
    <dbReference type="NCBI Taxonomy" id="2838465"/>
    <lineage>
        <taxon>Bacteria</taxon>
        <taxon>Bacillati</taxon>
        <taxon>Bacillota</taxon>
        <taxon>Clostridia</taxon>
        <taxon>Eubacteriales</taxon>
        <taxon>Oscillospiraceae</taxon>
        <taxon>Anaerotruncus</taxon>
    </lineage>
</organism>
<evidence type="ECO:0000313" key="5">
    <source>
        <dbReference type="EMBL" id="HIX65115.1"/>
    </source>
</evidence>
<dbReference type="Pfam" id="PF07729">
    <property type="entry name" value="FCD"/>
    <property type="match status" value="1"/>
</dbReference>
<dbReference type="Proteomes" id="UP000886800">
    <property type="component" value="Unassembled WGS sequence"/>
</dbReference>
<dbReference type="GO" id="GO:0003677">
    <property type="term" value="F:DNA binding"/>
    <property type="evidence" value="ECO:0007669"/>
    <property type="project" value="UniProtKB-KW"/>
</dbReference>
<dbReference type="InterPro" id="IPR008920">
    <property type="entry name" value="TF_FadR/GntR_C"/>
</dbReference>
<feature type="domain" description="HTH gntR-type" evidence="4">
    <location>
        <begin position="5"/>
        <end position="72"/>
    </location>
</feature>
<dbReference type="InterPro" id="IPR000524">
    <property type="entry name" value="Tscrpt_reg_HTH_GntR"/>
</dbReference>